<name>A0A409Y5K0_9AGAR</name>
<dbReference type="Proteomes" id="UP000284706">
    <property type="component" value="Unassembled WGS sequence"/>
</dbReference>
<protein>
    <recommendedName>
        <fullName evidence="3">SWIM-type domain-containing protein</fullName>
    </recommendedName>
</protein>
<dbReference type="SUPFAM" id="SSF75304">
    <property type="entry name" value="Amidase signature (AS) enzymes"/>
    <property type="match status" value="1"/>
</dbReference>
<proteinExistence type="predicted"/>
<dbReference type="Gene3D" id="3.90.1300.10">
    <property type="entry name" value="Amidase signature (AS) domain"/>
    <property type="match status" value="1"/>
</dbReference>
<organism evidence="4 5">
    <name type="scientific">Gymnopilus dilepis</name>
    <dbReference type="NCBI Taxonomy" id="231916"/>
    <lineage>
        <taxon>Eukaryota</taxon>
        <taxon>Fungi</taxon>
        <taxon>Dikarya</taxon>
        <taxon>Basidiomycota</taxon>
        <taxon>Agaricomycotina</taxon>
        <taxon>Agaricomycetes</taxon>
        <taxon>Agaricomycetidae</taxon>
        <taxon>Agaricales</taxon>
        <taxon>Agaricineae</taxon>
        <taxon>Hymenogastraceae</taxon>
        <taxon>Gymnopilus</taxon>
    </lineage>
</organism>
<dbReference type="EMBL" id="NHYE01001123">
    <property type="protein sequence ID" value="PPQ98306.1"/>
    <property type="molecule type" value="Genomic_DNA"/>
</dbReference>
<dbReference type="InterPro" id="IPR007527">
    <property type="entry name" value="Znf_SWIM"/>
</dbReference>
<evidence type="ECO:0000313" key="4">
    <source>
        <dbReference type="EMBL" id="PPQ98306.1"/>
    </source>
</evidence>
<dbReference type="PROSITE" id="PS50966">
    <property type="entry name" value="ZF_SWIM"/>
    <property type="match status" value="1"/>
</dbReference>
<dbReference type="InterPro" id="IPR036928">
    <property type="entry name" value="AS_sf"/>
</dbReference>
<reference evidence="4 5" key="1">
    <citation type="journal article" date="2018" name="Evol. Lett.">
        <title>Horizontal gene cluster transfer increased hallucinogenic mushroom diversity.</title>
        <authorList>
            <person name="Reynolds H.T."/>
            <person name="Vijayakumar V."/>
            <person name="Gluck-Thaler E."/>
            <person name="Korotkin H.B."/>
            <person name="Matheny P.B."/>
            <person name="Slot J.C."/>
        </authorList>
    </citation>
    <scope>NUCLEOTIDE SEQUENCE [LARGE SCALE GENOMIC DNA]</scope>
    <source>
        <strain evidence="4 5">SRW20</strain>
    </source>
</reference>
<dbReference type="InterPro" id="IPR023631">
    <property type="entry name" value="Amidase_dom"/>
</dbReference>
<gene>
    <name evidence="4" type="ORF">CVT26_013501</name>
</gene>
<sequence>MSDHIPYVAGIIITHHLSHWGYLDISITEDVDAIIKEQINMPASKIWEAILSKGIQGEMTEKQVHARWATLNEERWRMDDDQVKSAIKLLEKKDGHQIEIIPVELEEGIDAVSFTFKGVLDVVGDDIIEVAMDSTWKTNAAGYELYGLVGELNGQAIPLAFCFTASTNGKAPEGAKDRLLRSVIRYIAKRCPNIEFTLSDKDTTEINGFRKEIPKARHQLCYWHAITYVEERLAQDKPPAAYSAIRAHQVFDFIDPTWVPGVSAGWLEDGVHEDDAECPKPSTLVPEDQPKLQIAQSTCLPPVFILKAGDRKIPIWPTPPKVSKSNLPEFCPKEHRQVVIEKFRIHFHQHPSIPLNDEHGSFLTKEEIYRGAVNDMYQYCFQHSLSQVWAYMWNRWYTPKQWVLWARSAVGPISRLKTTMVVENLWKHIKRRDLAQFNRPRLDLVTHLVITGVLPRVQLTVESIFDIRRIGRPKALAPWQTEFRSQWLDLGLSDEERLVKKELAVRKGNLKGKKREERLQQIQDEGIHKPGTYHTDLQAWTCSCPSYLISRFLICKHLVRLVNRKLENRPLTDLKFFLNLRRSRHTPFYNIKGIHTDDESDSSDGLEVAADVLDIGQSASNAGHSSSRNREGGDEGESVNDGIQDERATTDDLGGDISDDEIQPRHCYTEGQRQFAKRCVDDIFTIAEQKGGVHHKLVYDIRQASPPREEAEIDKDRGVGRPRDLHFAGGVLVVSFLTLQSLQGFCTNTDNNAAAVVSFPDLYEASIAELQAGLDAEHFTSVDLVKAYFARIDEVNLKGPALRAILETNPSALAQAAALDKERKDNIATIASEGMNTTAGSFSLLGSIVPEDAGVVKRLRKAGAIILGKANLSEFAHFRGNALPSGWSGRGGQNTNAYFPNADPCGSSSGSGVATSIGLTAVSLGTETDGSITCPTSHNNLAGIKPSVGLTSRAGVVPISEHQDTVGPMTRSLTDAAIVLSIIAGKDPNDNFTFAQPPVVPDYTKALNKNALKGKRIGVPRRAFLNDSISGNDPFVNVVFEQALNTIRSLGATVVDPADLPSADEIVVSNNETFVLDVDFKIQLDSYYEGLVKNPSGVRSLAELIAFNDAHPNLEEPVNFTDQSILIESQATTGQNSTFFQSLAFDHELGATRGIDAALKAHNLDALVLPAPGFTTAPAAIAGYPIVTVPLGFYPDNVTIQSAGPLTVYPAPGVPIGLSFFSTAFSEFELIGLAFAYEQKTKTRLARRAFPAAIPKTQLKDVVGKH</sequence>
<keyword evidence="1" id="KW-0863">Zinc-finger</keyword>
<keyword evidence="5" id="KW-1185">Reference proteome</keyword>
<dbReference type="InParanoid" id="A0A409Y5K0"/>
<feature type="compositionally biased region" description="Polar residues" evidence="2">
    <location>
        <begin position="617"/>
        <end position="626"/>
    </location>
</feature>
<dbReference type="STRING" id="231916.A0A409Y5K0"/>
<dbReference type="Pfam" id="PF01425">
    <property type="entry name" value="Amidase"/>
    <property type="match status" value="1"/>
</dbReference>
<feature type="region of interest" description="Disordered" evidence="2">
    <location>
        <begin position="617"/>
        <end position="665"/>
    </location>
</feature>
<comment type="caution">
    <text evidence="4">The sequence shown here is derived from an EMBL/GenBank/DDBJ whole genome shotgun (WGS) entry which is preliminary data.</text>
</comment>
<evidence type="ECO:0000259" key="3">
    <source>
        <dbReference type="PROSITE" id="PS50966"/>
    </source>
</evidence>
<keyword evidence="1" id="KW-0862">Zinc</keyword>
<evidence type="ECO:0000256" key="2">
    <source>
        <dbReference type="SAM" id="MobiDB-lite"/>
    </source>
</evidence>
<evidence type="ECO:0000313" key="5">
    <source>
        <dbReference type="Proteomes" id="UP000284706"/>
    </source>
</evidence>
<dbReference type="PANTHER" id="PTHR42678">
    <property type="entry name" value="AMIDASE"/>
    <property type="match status" value="1"/>
</dbReference>
<dbReference type="Pfam" id="PF10551">
    <property type="entry name" value="MULE"/>
    <property type="match status" value="1"/>
</dbReference>
<dbReference type="OrthoDB" id="566138at2759"/>
<dbReference type="InterPro" id="IPR018289">
    <property type="entry name" value="MULE_transposase_dom"/>
</dbReference>
<accession>A0A409Y5K0</accession>
<keyword evidence="1" id="KW-0479">Metal-binding</keyword>
<dbReference type="PANTHER" id="PTHR42678:SF34">
    <property type="entry name" value="OS04G0183300 PROTEIN"/>
    <property type="match status" value="1"/>
</dbReference>
<feature type="domain" description="SWIM-type" evidence="3">
    <location>
        <begin position="533"/>
        <end position="566"/>
    </location>
</feature>
<dbReference type="AlphaFoldDB" id="A0A409Y5K0"/>
<evidence type="ECO:0000256" key="1">
    <source>
        <dbReference type="PROSITE-ProRule" id="PRU00325"/>
    </source>
</evidence>
<dbReference type="GO" id="GO:0008270">
    <property type="term" value="F:zinc ion binding"/>
    <property type="evidence" value="ECO:0007669"/>
    <property type="project" value="UniProtKB-KW"/>
</dbReference>